<proteinExistence type="predicted"/>
<protein>
    <submittedName>
        <fullName evidence="1">Gamma carbonic anhydrase family protein</fullName>
    </submittedName>
</protein>
<dbReference type="STRING" id="1895771.BGO89_06565"/>
<organism evidence="1 2">
    <name type="scientific">Candidatus Kapaibacterium thiocyanatum</name>
    <dbReference type="NCBI Taxonomy" id="1895771"/>
    <lineage>
        <taxon>Bacteria</taxon>
        <taxon>Pseudomonadati</taxon>
        <taxon>Candidatus Kapaibacteriota</taxon>
        <taxon>Candidatus Kapaibacteriia</taxon>
        <taxon>Candidatus Kapaibacteriales</taxon>
        <taxon>Candidatus Kapaibacteriaceae</taxon>
        <taxon>Candidatus Kapaibacterium</taxon>
    </lineage>
</organism>
<name>A0A1M3KZT5_9BACT</name>
<dbReference type="EMBL" id="MKVH01000021">
    <property type="protein sequence ID" value="OJX57855.1"/>
    <property type="molecule type" value="Genomic_DNA"/>
</dbReference>
<dbReference type="CDD" id="cd04645">
    <property type="entry name" value="LbH_gamma_CA_like"/>
    <property type="match status" value="1"/>
</dbReference>
<evidence type="ECO:0000313" key="1">
    <source>
        <dbReference type="EMBL" id="OJX57855.1"/>
    </source>
</evidence>
<dbReference type="PANTHER" id="PTHR13061:SF29">
    <property type="entry name" value="GAMMA CARBONIC ANHYDRASE-LIKE 1, MITOCHONDRIAL-RELATED"/>
    <property type="match status" value="1"/>
</dbReference>
<gene>
    <name evidence="1" type="ORF">BGO89_06565</name>
</gene>
<sequence>MNGTILSYGQYEPKLHESVFVAHGAVILGDVEIGKDSTVWFNCVIRGDVHWIRIGERTNIQDLCMLHTTFRKHPLSIGNNVTVGHSAMLHGCTIEDYVLVGMQCTVLDRAVVRPYSMIAAGAVVREGFEVPEGTLVAGVPAKVVRELSDEERRKLEQSAQNYIDYRDSYRTNKPVR</sequence>
<dbReference type="Gene3D" id="2.160.10.10">
    <property type="entry name" value="Hexapeptide repeat proteins"/>
    <property type="match status" value="1"/>
</dbReference>
<reference evidence="1 2" key="1">
    <citation type="submission" date="2016-09" db="EMBL/GenBank/DDBJ databases">
        <title>Genome-resolved meta-omics ties microbial dynamics to process performance in biotechnology for thiocyanate degradation.</title>
        <authorList>
            <person name="Kantor R.S."/>
            <person name="Huddy R.J."/>
            <person name="Iyer R."/>
            <person name="Thomas B.C."/>
            <person name="Brown C.T."/>
            <person name="Anantharaman K."/>
            <person name="Tringe S."/>
            <person name="Hettich R.L."/>
            <person name="Harrison S.T."/>
            <person name="Banfield J.F."/>
        </authorList>
    </citation>
    <scope>NUCLEOTIDE SEQUENCE [LARGE SCALE GENOMIC DNA]</scope>
    <source>
        <strain evidence="1">59-99</strain>
    </source>
</reference>
<comment type="caution">
    <text evidence="1">The sequence shown here is derived from an EMBL/GenBank/DDBJ whole genome shotgun (WGS) entry which is preliminary data.</text>
</comment>
<dbReference type="PANTHER" id="PTHR13061">
    <property type="entry name" value="DYNACTIN SUBUNIT P25"/>
    <property type="match status" value="1"/>
</dbReference>
<dbReference type="AlphaFoldDB" id="A0A1M3KZT5"/>
<dbReference type="InterPro" id="IPR050484">
    <property type="entry name" value="Transf_Hexapept/Carb_Anhydrase"/>
</dbReference>
<dbReference type="Pfam" id="PF00132">
    <property type="entry name" value="Hexapep"/>
    <property type="match status" value="1"/>
</dbReference>
<dbReference type="InterPro" id="IPR001451">
    <property type="entry name" value="Hexapep"/>
</dbReference>
<dbReference type="SUPFAM" id="SSF51161">
    <property type="entry name" value="Trimeric LpxA-like enzymes"/>
    <property type="match status" value="1"/>
</dbReference>
<dbReference type="Proteomes" id="UP000184233">
    <property type="component" value="Unassembled WGS sequence"/>
</dbReference>
<accession>A0A1M3KZT5</accession>
<dbReference type="InterPro" id="IPR047324">
    <property type="entry name" value="LbH_gamma_CA-like"/>
</dbReference>
<evidence type="ECO:0000313" key="2">
    <source>
        <dbReference type="Proteomes" id="UP000184233"/>
    </source>
</evidence>
<dbReference type="InterPro" id="IPR011004">
    <property type="entry name" value="Trimer_LpxA-like_sf"/>
</dbReference>